<dbReference type="PANTHER" id="PTHR18964:SF149">
    <property type="entry name" value="BIFUNCTIONAL UDP-N-ACETYLGLUCOSAMINE 2-EPIMERASE_N-ACETYLMANNOSAMINE KINASE"/>
    <property type="match status" value="1"/>
</dbReference>
<evidence type="ECO:0000313" key="2">
    <source>
        <dbReference type="EMBL" id="MEW9310524.1"/>
    </source>
</evidence>
<dbReference type="EMBL" id="JBFNQD010000029">
    <property type="protein sequence ID" value="MEW9310524.1"/>
    <property type="molecule type" value="Genomic_DNA"/>
</dbReference>
<evidence type="ECO:0000313" key="3">
    <source>
        <dbReference type="Proteomes" id="UP001555786"/>
    </source>
</evidence>
<dbReference type="Gene3D" id="3.30.420.40">
    <property type="match status" value="2"/>
</dbReference>
<dbReference type="Pfam" id="PF00480">
    <property type="entry name" value="ROK"/>
    <property type="match status" value="1"/>
</dbReference>
<dbReference type="InterPro" id="IPR049874">
    <property type="entry name" value="ROK_cs"/>
</dbReference>
<dbReference type="Proteomes" id="UP001555786">
    <property type="component" value="Unassembled WGS sequence"/>
</dbReference>
<dbReference type="Gene3D" id="1.10.10.10">
    <property type="entry name" value="Winged helix-like DNA-binding domain superfamily/Winged helix DNA-binding domain"/>
    <property type="match status" value="1"/>
</dbReference>
<comment type="similarity">
    <text evidence="1">Belongs to the ROK (NagC/XylR) family.</text>
</comment>
<dbReference type="PROSITE" id="PS01125">
    <property type="entry name" value="ROK"/>
    <property type="match status" value="1"/>
</dbReference>
<organism evidence="2 3">
    <name type="scientific">Labrys neptuniae</name>
    <dbReference type="NCBI Taxonomy" id="376174"/>
    <lineage>
        <taxon>Bacteria</taxon>
        <taxon>Pseudomonadati</taxon>
        <taxon>Pseudomonadota</taxon>
        <taxon>Alphaproteobacteria</taxon>
        <taxon>Hyphomicrobiales</taxon>
        <taxon>Xanthobacteraceae</taxon>
        <taxon>Labrys</taxon>
    </lineage>
</organism>
<comment type="caution">
    <text evidence="2">The sequence shown here is derived from an EMBL/GenBank/DDBJ whole genome shotgun (WGS) entry which is preliminary data.</text>
</comment>
<gene>
    <name evidence="2" type="ORF">ABXS05_33615</name>
</gene>
<proteinExistence type="inferred from homology"/>
<protein>
    <submittedName>
        <fullName evidence="2">ROK family transcriptional regulator</fullName>
    </submittedName>
</protein>
<sequence length="395" mass="42538">MLRATNVVKGKLLNLWVVFEAIRIHGPIPRTGIAELTGLSKQATSDLVDELFSLGFLREEKSEEKRVGKPPKPITVNPEGASTIGFHINSDRASALVMNLAGEALHRETFTLRDVEAVSVSQVLAETAQRLMVHVVPDRSNFLGIGVATPGPFGVEGISPPRMPNWDGLALQRQLRVDTGLPVSLANDGQCAVTAEWRFGQIAKRLSNFIYVYLGDGLGTGIMMGGSTFGGANGNAGEFGHMIVVPGGHRCICGKKGCLETYVSGDSLLRFLADHGSTIKRLDDLAGHLSADHALVSAWLEEAVEPLRQGLNTLENLFDPETIMLGGDAPGWLIDALLDRVQPLYSSVSGLERALPRLSKSELGSDAVLRGAAVLPLLAMLNPHYQQLGIRREMQ</sequence>
<dbReference type="SUPFAM" id="SSF46785">
    <property type="entry name" value="Winged helix' DNA-binding domain"/>
    <property type="match status" value="1"/>
</dbReference>
<dbReference type="PANTHER" id="PTHR18964">
    <property type="entry name" value="ROK (REPRESSOR, ORF, KINASE) FAMILY"/>
    <property type="match status" value="1"/>
</dbReference>
<dbReference type="InterPro" id="IPR036388">
    <property type="entry name" value="WH-like_DNA-bd_sf"/>
</dbReference>
<evidence type="ECO:0000256" key="1">
    <source>
        <dbReference type="ARBA" id="ARBA00006479"/>
    </source>
</evidence>
<dbReference type="InterPro" id="IPR043129">
    <property type="entry name" value="ATPase_NBD"/>
</dbReference>
<dbReference type="SUPFAM" id="SSF53067">
    <property type="entry name" value="Actin-like ATPase domain"/>
    <property type="match status" value="1"/>
</dbReference>
<dbReference type="InterPro" id="IPR000600">
    <property type="entry name" value="ROK"/>
</dbReference>
<reference evidence="2 3" key="1">
    <citation type="submission" date="2024-07" db="EMBL/GenBank/DDBJ databases">
        <title>Description of Labrys sedimenti sp. nov., isolated from a diclofenac-degrading enrichment culture.</title>
        <authorList>
            <person name="Tancsics A."/>
            <person name="Csepanyi A."/>
        </authorList>
    </citation>
    <scope>NUCLEOTIDE SEQUENCE [LARGE SCALE GENOMIC DNA]</scope>
    <source>
        <strain evidence="2 3">LMG 23578</strain>
    </source>
</reference>
<dbReference type="RefSeq" id="WP_367626905.1">
    <property type="nucleotide sequence ID" value="NZ_JBFNQD010000029.1"/>
</dbReference>
<dbReference type="InterPro" id="IPR036390">
    <property type="entry name" value="WH_DNA-bd_sf"/>
</dbReference>
<accession>A0ABV3PY45</accession>
<name>A0ABV3PY45_9HYPH</name>
<keyword evidence="3" id="KW-1185">Reference proteome</keyword>